<protein>
    <recommendedName>
        <fullName evidence="3">G protein-coupled receptor</fullName>
    </recommendedName>
</protein>
<reference evidence="1" key="1">
    <citation type="submission" date="2023-10" db="EMBL/GenBank/DDBJ databases">
        <title>Genome assembly of Pristionchus species.</title>
        <authorList>
            <person name="Yoshida K."/>
            <person name="Sommer R.J."/>
        </authorList>
    </citation>
    <scope>NUCLEOTIDE SEQUENCE</scope>
    <source>
        <strain evidence="1">RS5133</strain>
    </source>
</reference>
<accession>A0AAV5V9V4</accession>
<evidence type="ECO:0008006" key="3">
    <source>
        <dbReference type="Google" id="ProtNLM"/>
    </source>
</evidence>
<feature type="non-terminal residue" evidence="1">
    <location>
        <position position="246"/>
    </location>
</feature>
<dbReference type="Proteomes" id="UP001432322">
    <property type="component" value="Unassembled WGS sequence"/>
</dbReference>
<organism evidence="1 2">
    <name type="scientific">Pristionchus fissidentatus</name>
    <dbReference type="NCBI Taxonomy" id="1538716"/>
    <lineage>
        <taxon>Eukaryota</taxon>
        <taxon>Metazoa</taxon>
        <taxon>Ecdysozoa</taxon>
        <taxon>Nematoda</taxon>
        <taxon>Chromadorea</taxon>
        <taxon>Rhabditida</taxon>
        <taxon>Rhabditina</taxon>
        <taxon>Diplogasteromorpha</taxon>
        <taxon>Diplogasteroidea</taxon>
        <taxon>Neodiplogasteridae</taxon>
        <taxon>Pristionchus</taxon>
    </lineage>
</organism>
<name>A0AAV5V9V4_9BILA</name>
<proteinExistence type="predicted"/>
<gene>
    <name evidence="1" type="ORF">PFISCL1PPCAC_7723</name>
</gene>
<evidence type="ECO:0000313" key="1">
    <source>
        <dbReference type="EMBL" id="GMT16426.1"/>
    </source>
</evidence>
<evidence type="ECO:0000313" key="2">
    <source>
        <dbReference type="Proteomes" id="UP001432322"/>
    </source>
</evidence>
<dbReference type="EMBL" id="BTSY01000002">
    <property type="protein sequence ID" value="GMT16426.1"/>
    <property type="molecule type" value="Genomic_DNA"/>
</dbReference>
<comment type="caution">
    <text evidence="1">The sequence shown here is derived from an EMBL/GenBank/DDBJ whole genome shotgun (WGS) entry which is preliminary data.</text>
</comment>
<keyword evidence="2" id="KW-1185">Reference proteome</keyword>
<dbReference type="AlphaFoldDB" id="A0AAV5V9V4"/>
<sequence length="246" mass="28261">MKSNIGFRDVEWRMGELGSYVFFFPNHYRGRQKCIMLNFGFNNRQCCVARALERLERTCEGAATNHLVNHFFLFPINVLEFNFFAHSRLEDLKSSDLVLIQYLRHFSSLIHELQFLISRVIALLVFTPLNNQLRLLDLLMVRYRVRSLFVRDLSCSKSFQISPSTLDNFNASLHCLFHVHQSPLELLVKSLINTDDIGGKSARNVDDAAVRIALCGTFAATLPLLCRRLSDSLSLRCTLLSGHFDD</sequence>